<evidence type="ECO:0000313" key="3">
    <source>
        <dbReference type="Proteomes" id="UP001521785"/>
    </source>
</evidence>
<comment type="caution">
    <text evidence="2">The sequence shown here is derived from an EMBL/GenBank/DDBJ whole genome shotgun (WGS) entry which is preliminary data.</text>
</comment>
<sequence>MADQRATPDRIASYGRGGAGNIGKEDPTAHVTEKDLVTPTLKSDHYTTGRGGSGNMAKNDPNHPELARAAQDVEAPAHREPEGPHHYGRGGAANIIANTDGEKKARPSGEVKRAAGEAKEKKSGEQKPTERKSQDVKYEEGKAKKGLVDQGKEFLHKLGSKK</sequence>
<accession>A0ABR3QV04</accession>
<dbReference type="PANTHER" id="PTHR34693">
    <property type="entry name" value="PROTEIN PAR32"/>
    <property type="match status" value="1"/>
</dbReference>
<keyword evidence="3" id="KW-1185">Reference proteome</keyword>
<dbReference type="Pfam" id="PF12223">
    <property type="entry name" value="DUF3602"/>
    <property type="match status" value="1"/>
</dbReference>
<dbReference type="Proteomes" id="UP001521785">
    <property type="component" value="Unassembled WGS sequence"/>
</dbReference>
<protein>
    <submittedName>
        <fullName evidence="2">Uncharacterized protein</fullName>
    </submittedName>
</protein>
<feature type="compositionally biased region" description="Basic and acidic residues" evidence="1">
    <location>
        <begin position="23"/>
        <end position="47"/>
    </location>
</feature>
<dbReference type="InterPro" id="IPR053203">
    <property type="entry name" value="Cisplatin_resist-associated"/>
</dbReference>
<evidence type="ECO:0000256" key="1">
    <source>
        <dbReference type="SAM" id="MobiDB-lite"/>
    </source>
</evidence>
<proteinExistence type="predicted"/>
<dbReference type="EMBL" id="JAKJXO020000015">
    <property type="protein sequence ID" value="KAL1595970.1"/>
    <property type="molecule type" value="Genomic_DNA"/>
</dbReference>
<organism evidence="2 3">
    <name type="scientific">Paraconiothyrium brasiliense</name>
    <dbReference type="NCBI Taxonomy" id="300254"/>
    <lineage>
        <taxon>Eukaryota</taxon>
        <taxon>Fungi</taxon>
        <taxon>Dikarya</taxon>
        <taxon>Ascomycota</taxon>
        <taxon>Pezizomycotina</taxon>
        <taxon>Dothideomycetes</taxon>
        <taxon>Pleosporomycetidae</taxon>
        <taxon>Pleosporales</taxon>
        <taxon>Massarineae</taxon>
        <taxon>Didymosphaeriaceae</taxon>
        <taxon>Paraconiothyrium</taxon>
    </lineage>
</organism>
<reference evidence="2 3" key="1">
    <citation type="submission" date="2024-02" db="EMBL/GenBank/DDBJ databases">
        <title>De novo assembly and annotation of 12 fungi associated with fruit tree decline syndrome in Ontario, Canada.</title>
        <authorList>
            <person name="Sulman M."/>
            <person name="Ellouze W."/>
            <person name="Ilyukhin E."/>
        </authorList>
    </citation>
    <scope>NUCLEOTIDE SEQUENCE [LARGE SCALE GENOMIC DNA]</scope>
    <source>
        <strain evidence="2 3">M42-189</strain>
    </source>
</reference>
<feature type="compositionally biased region" description="Basic and acidic residues" evidence="1">
    <location>
        <begin position="75"/>
        <end position="85"/>
    </location>
</feature>
<dbReference type="InterPro" id="IPR022024">
    <property type="entry name" value="DUF3602"/>
</dbReference>
<feature type="region of interest" description="Disordered" evidence="1">
    <location>
        <begin position="1"/>
        <end position="146"/>
    </location>
</feature>
<name>A0ABR3QV04_9PLEO</name>
<evidence type="ECO:0000313" key="2">
    <source>
        <dbReference type="EMBL" id="KAL1595970.1"/>
    </source>
</evidence>
<dbReference type="PANTHER" id="PTHR34693:SF1">
    <property type="entry name" value="PROTEIN PAR32"/>
    <property type="match status" value="1"/>
</dbReference>
<gene>
    <name evidence="2" type="ORF">SLS60_009660</name>
</gene>
<feature type="compositionally biased region" description="Basic and acidic residues" evidence="1">
    <location>
        <begin position="100"/>
        <end position="146"/>
    </location>
</feature>